<proteinExistence type="predicted"/>
<gene>
    <name evidence="2" type="ORF">SAMN04488105_1526</name>
</gene>
<name>A0A1G7N5B5_9RHOB</name>
<accession>A0A1G7N5B5</accession>
<dbReference type="AlphaFoldDB" id="A0A1G7N5B5"/>
<feature type="compositionally biased region" description="Pro residues" evidence="1">
    <location>
        <begin position="75"/>
        <end position="92"/>
    </location>
</feature>
<evidence type="ECO:0000313" key="3">
    <source>
        <dbReference type="Proteomes" id="UP000198994"/>
    </source>
</evidence>
<dbReference type="RefSeq" id="WP_089964293.1">
    <property type="nucleotide sequence ID" value="NZ_FNAV01000052.1"/>
</dbReference>
<evidence type="ECO:0000313" key="2">
    <source>
        <dbReference type="EMBL" id="SDF69275.1"/>
    </source>
</evidence>
<sequence>MKAVIFTRPHLMYQRGETAGFPDDHAQTLIEAGVARDPSAPVPASAAEVQPDADAAEPQGKDGVEGADTSNEPAPAAPSEPAPAAPSEPGAPPAQGKRK</sequence>
<keyword evidence="3" id="KW-1185">Reference proteome</keyword>
<feature type="region of interest" description="Disordered" evidence="1">
    <location>
        <begin position="33"/>
        <end position="99"/>
    </location>
</feature>
<organism evidence="2 3">
    <name type="scientific">Salipiger thiooxidans</name>
    <dbReference type="NCBI Taxonomy" id="282683"/>
    <lineage>
        <taxon>Bacteria</taxon>
        <taxon>Pseudomonadati</taxon>
        <taxon>Pseudomonadota</taxon>
        <taxon>Alphaproteobacteria</taxon>
        <taxon>Rhodobacterales</taxon>
        <taxon>Roseobacteraceae</taxon>
        <taxon>Salipiger</taxon>
    </lineage>
</organism>
<dbReference type="Proteomes" id="UP000198994">
    <property type="component" value="Unassembled WGS sequence"/>
</dbReference>
<dbReference type="OrthoDB" id="7876948at2"/>
<evidence type="ECO:0000256" key="1">
    <source>
        <dbReference type="SAM" id="MobiDB-lite"/>
    </source>
</evidence>
<dbReference type="EMBL" id="FNAV01000052">
    <property type="protein sequence ID" value="SDF69275.1"/>
    <property type="molecule type" value="Genomic_DNA"/>
</dbReference>
<feature type="compositionally biased region" description="Low complexity" evidence="1">
    <location>
        <begin position="38"/>
        <end position="50"/>
    </location>
</feature>
<reference evidence="3" key="1">
    <citation type="submission" date="2016-10" db="EMBL/GenBank/DDBJ databases">
        <authorList>
            <person name="Varghese N."/>
            <person name="Submissions S."/>
        </authorList>
    </citation>
    <scope>NUCLEOTIDE SEQUENCE [LARGE SCALE GENOMIC DNA]</scope>
    <source>
        <strain evidence="3">DSM 10146</strain>
    </source>
</reference>
<dbReference type="STRING" id="282683.SAMN04488105_1526"/>
<protein>
    <submittedName>
        <fullName evidence="2">Uncharacterized protein</fullName>
    </submittedName>
</protein>